<evidence type="ECO:0000313" key="3">
    <source>
        <dbReference type="EMBL" id="SMD23253.1"/>
    </source>
</evidence>
<evidence type="ECO:0000256" key="1">
    <source>
        <dbReference type="ARBA" id="ARBA00006484"/>
    </source>
</evidence>
<dbReference type="GO" id="GO:0016491">
    <property type="term" value="F:oxidoreductase activity"/>
    <property type="evidence" value="ECO:0007669"/>
    <property type="project" value="UniProtKB-KW"/>
</dbReference>
<dbReference type="NCBIfam" id="NF004846">
    <property type="entry name" value="PRK06197.1"/>
    <property type="match status" value="1"/>
</dbReference>
<dbReference type="InterPro" id="IPR002347">
    <property type="entry name" value="SDR_fam"/>
</dbReference>
<dbReference type="PANTHER" id="PTHR24320">
    <property type="entry name" value="RETINOL DEHYDROGENASE"/>
    <property type="match status" value="1"/>
</dbReference>
<protein>
    <submittedName>
        <fullName evidence="3">NADP-dependent 3-hydroxy acid dehydrogenase YdfG</fullName>
    </submittedName>
</protein>
<evidence type="ECO:0000313" key="4">
    <source>
        <dbReference type="Proteomes" id="UP000192674"/>
    </source>
</evidence>
<organism evidence="3 4">
    <name type="scientific">Kibdelosporangium aridum</name>
    <dbReference type="NCBI Taxonomy" id="2030"/>
    <lineage>
        <taxon>Bacteria</taxon>
        <taxon>Bacillati</taxon>
        <taxon>Actinomycetota</taxon>
        <taxon>Actinomycetes</taxon>
        <taxon>Pseudonocardiales</taxon>
        <taxon>Pseudonocardiaceae</taxon>
        <taxon>Kibdelosporangium</taxon>
    </lineage>
</organism>
<gene>
    <name evidence="3" type="ORF">SAMN05661093_07827</name>
</gene>
<sequence length="303" mass="32534">MANWSEADIPDQTGRTALITGANSGLGLRSAKVLAGMGARVLVAARDTERGNRAVAEIGRNAELVELDLADLSSVRKAAAQVRERTGDKLDILMNNAGVMGTPFTRTTDGFELQFGVNHLGHAALTWLLLPAIKDGRVVTVGSQAARGWGLDLDDPNFERRRYSISTSYSQSKLANLIFMVELGRRAQAAGLNLVSTGAHPGMAATELVGNSMKLRATNNVVGSVLKWGMAQFCQSVEVGALPQLRAATEPGVRSGDYFGPKWVMELWGSPKKVRPRAAAFSEELGRRLWDVTAELTGVTPDF</sequence>
<dbReference type="EMBL" id="FWXV01000009">
    <property type="protein sequence ID" value="SMD23253.1"/>
    <property type="molecule type" value="Genomic_DNA"/>
</dbReference>
<proteinExistence type="inferred from homology"/>
<dbReference type="Pfam" id="PF00106">
    <property type="entry name" value="adh_short"/>
    <property type="match status" value="1"/>
</dbReference>
<dbReference type="PANTHER" id="PTHR24320:SF148">
    <property type="entry name" value="NAD(P)-BINDING ROSSMANN-FOLD SUPERFAMILY PROTEIN"/>
    <property type="match status" value="1"/>
</dbReference>
<dbReference type="Proteomes" id="UP000192674">
    <property type="component" value="Unassembled WGS sequence"/>
</dbReference>
<evidence type="ECO:0000256" key="2">
    <source>
        <dbReference type="ARBA" id="ARBA00023002"/>
    </source>
</evidence>
<dbReference type="SUPFAM" id="SSF51735">
    <property type="entry name" value="NAD(P)-binding Rossmann-fold domains"/>
    <property type="match status" value="1"/>
</dbReference>
<accession>A0A1Y5Y4C6</accession>
<dbReference type="AlphaFoldDB" id="A0A1Y5Y4C6"/>
<keyword evidence="2" id="KW-0560">Oxidoreductase</keyword>
<comment type="similarity">
    <text evidence="1">Belongs to the short-chain dehydrogenases/reductases (SDR) family.</text>
</comment>
<dbReference type="Gene3D" id="3.40.50.720">
    <property type="entry name" value="NAD(P)-binding Rossmann-like Domain"/>
    <property type="match status" value="1"/>
</dbReference>
<name>A0A1Y5Y4C6_KIBAR</name>
<dbReference type="RefSeq" id="WP_084432029.1">
    <property type="nucleotide sequence ID" value="NZ_FWXV01000009.1"/>
</dbReference>
<keyword evidence="4" id="KW-1185">Reference proteome</keyword>
<dbReference type="PRINTS" id="PR00081">
    <property type="entry name" value="GDHRDH"/>
</dbReference>
<dbReference type="OrthoDB" id="4577644at2"/>
<dbReference type="InterPro" id="IPR036291">
    <property type="entry name" value="NAD(P)-bd_dom_sf"/>
</dbReference>
<reference evidence="3 4" key="1">
    <citation type="submission" date="2017-04" db="EMBL/GenBank/DDBJ databases">
        <authorList>
            <person name="Afonso C.L."/>
            <person name="Miller P.J."/>
            <person name="Scott M.A."/>
            <person name="Spackman E."/>
            <person name="Goraichik I."/>
            <person name="Dimitrov K.M."/>
            <person name="Suarez D.L."/>
            <person name="Swayne D.E."/>
        </authorList>
    </citation>
    <scope>NUCLEOTIDE SEQUENCE [LARGE SCALE GENOMIC DNA]</scope>
    <source>
        <strain evidence="3 4">DSM 43828</strain>
    </source>
</reference>